<evidence type="ECO:0000313" key="6">
    <source>
        <dbReference type="EMBL" id="TWT48607.1"/>
    </source>
</evidence>
<evidence type="ECO:0000313" key="7">
    <source>
        <dbReference type="Proteomes" id="UP000318995"/>
    </source>
</evidence>
<reference evidence="6 7" key="1">
    <citation type="submission" date="2019-02" db="EMBL/GenBank/DDBJ databases">
        <title>Deep-cultivation of Planctomycetes and their phenomic and genomic characterization uncovers novel biology.</title>
        <authorList>
            <person name="Wiegand S."/>
            <person name="Jogler M."/>
            <person name="Boedeker C."/>
            <person name="Pinto D."/>
            <person name="Vollmers J."/>
            <person name="Rivas-Marin E."/>
            <person name="Kohn T."/>
            <person name="Peeters S.H."/>
            <person name="Heuer A."/>
            <person name="Rast P."/>
            <person name="Oberbeckmann S."/>
            <person name="Bunk B."/>
            <person name="Jeske O."/>
            <person name="Meyerdierks A."/>
            <person name="Storesund J.E."/>
            <person name="Kallscheuer N."/>
            <person name="Luecker S."/>
            <person name="Lage O.M."/>
            <person name="Pohl T."/>
            <person name="Merkel B.J."/>
            <person name="Hornburger P."/>
            <person name="Mueller R.-W."/>
            <person name="Bruemmer F."/>
            <person name="Labrenz M."/>
            <person name="Spormann A.M."/>
            <person name="Op Den Camp H."/>
            <person name="Overmann J."/>
            <person name="Amann R."/>
            <person name="Jetten M.S.M."/>
            <person name="Mascher T."/>
            <person name="Medema M.H."/>
            <person name="Devos D.P."/>
            <person name="Kaster A.-K."/>
            <person name="Ovreas L."/>
            <person name="Rohde M."/>
            <person name="Galperin M.Y."/>
            <person name="Jogler C."/>
        </authorList>
    </citation>
    <scope>NUCLEOTIDE SEQUENCE [LARGE SCALE GENOMIC DNA]</scope>
    <source>
        <strain evidence="6 7">Pla111</strain>
    </source>
</reference>
<dbReference type="InterPro" id="IPR011989">
    <property type="entry name" value="ARM-like"/>
</dbReference>
<dbReference type="PANTHER" id="PTHR30381">
    <property type="entry name" value="FLAGELLAR P-RING PERIPLASMIC PROTEIN FLGI"/>
    <property type="match status" value="1"/>
</dbReference>
<gene>
    <name evidence="6" type="ORF">Pla111_03820</name>
</gene>
<dbReference type="Pfam" id="PF13646">
    <property type="entry name" value="HEAT_2"/>
    <property type="match status" value="1"/>
</dbReference>
<dbReference type="EMBL" id="SJPH01000001">
    <property type="protein sequence ID" value="TWT48607.1"/>
    <property type="molecule type" value="Genomic_DNA"/>
</dbReference>
<sequence length="585" mass="63350">MKPFDAVRWICLLTLLPSVGCAMLSLRGGKETAEQLEKLGEEEGTPLISRYAHPYGMDWVKVESVGLVTGLDGTGSDPVQSTQRATLLDEMNRRKVDKPNAVLASPTTSLVLVRGFLPPGVQKGDRFDVEVRTTSRSETTSLRGGRLLEADMTQLAVLGQQIREGHLWARAEGAVLVDPSADASGDALATRGRVLSGGVSLRTRDLGLIVGNNHVSVRMTQSIAKAVNERFQAYERGRQIGVAEAKNDEFIKLRVHPRYKDNVGRYVRVVRSIALQETATARIERAQLLSKQLLDPLTTSRAALRLEAIGGELAIAPLLKGLESKDLEVRFYSAEALAYLDQTAGVKALAEAARDEPALRVHALAALSAMDDVNAYDSLRLLLSSKSAETRYGAFRALRAMNAGDPLIRGEELGGQFGFHVLDIEGPKMVHVTRSRRPEIVLFGAGQQFELPMVLDAGTEILINGMTHNEVVVTRITAGEAETKRRVVSADVEEVIRAIVELGGVYPDVVQALQQAKNSGALPSRFRVDAIPRAGREMEADEELAQAASDGSAGEGSDMTELDDTTAPGSYRVATPVPDLFSNQR</sequence>
<dbReference type="Pfam" id="PF02119">
    <property type="entry name" value="FlgI"/>
    <property type="match status" value="1"/>
</dbReference>
<keyword evidence="6" id="KW-0282">Flagellum</keyword>
<comment type="subcellular location">
    <subcellularLocation>
        <location evidence="2">Bacterial flagellum basal body</location>
    </subcellularLocation>
</comment>
<evidence type="ECO:0000256" key="4">
    <source>
        <dbReference type="ARBA" id="ARBA00023143"/>
    </source>
</evidence>
<dbReference type="InterPro" id="IPR016024">
    <property type="entry name" value="ARM-type_fold"/>
</dbReference>
<accession>A0A5C5WDM9</accession>
<keyword evidence="6" id="KW-0969">Cilium</keyword>
<dbReference type="SUPFAM" id="SSF48371">
    <property type="entry name" value="ARM repeat"/>
    <property type="match status" value="1"/>
</dbReference>
<dbReference type="GO" id="GO:0071973">
    <property type="term" value="P:bacterial-type flagellum-dependent cell motility"/>
    <property type="evidence" value="ECO:0007669"/>
    <property type="project" value="InterPro"/>
</dbReference>
<feature type="region of interest" description="Disordered" evidence="5">
    <location>
        <begin position="537"/>
        <end position="585"/>
    </location>
</feature>
<comment type="function">
    <text evidence="1">Assembles around the rod to form the L-ring and probably protects the motor/basal body from shearing forces during rotation.</text>
</comment>
<dbReference type="PANTHER" id="PTHR30381:SF0">
    <property type="entry name" value="FLAGELLAR P-RING PROTEIN"/>
    <property type="match status" value="1"/>
</dbReference>
<dbReference type="GO" id="GO:0005198">
    <property type="term" value="F:structural molecule activity"/>
    <property type="evidence" value="ECO:0007669"/>
    <property type="project" value="InterPro"/>
</dbReference>
<dbReference type="GO" id="GO:0009428">
    <property type="term" value="C:bacterial-type flagellum basal body, distal rod, P ring"/>
    <property type="evidence" value="ECO:0007669"/>
    <property type="project" value="InterPro"/>
</dbReference>
<evidence type="ECO:0000256" key="5">
    <source>
        <dbReference type="SAM" id="MobiDB-lite"/>
    </source>
</evidence>
<dbReference type="Proteomes" id="UP000318995">
    <property type="component" value="Unassembled WGS sequence"/>
</dbReference>
<dbReference type="RefSeq" id="WP_197524669.1">
    <property type="nucleotide sequence ID" value="NZ_SJPH01000001.1"/>
</dbReference>
<name>A0A5C5WDM9_9BACT</name>
<evidence type="ECO:0000256" key="2">
    <source>
        <dbReference type="ARBA" id="ARBA00004117"/>
    </source>
</evidence>
<keyword evidence="7" id="KW-1185">Reference proteome</keyword>
<keyword evidence="6" id="KW-0966">Cell projection</keyword>
<dbReference type="InterPro" id="IPR004155">
    <property type="entry name" value="PBS_lyase_HEAT"/>
</dbReference>
<keyword evidence="3" id="KW-0732">Signal</keyword>
<proteinExistence type="predicted"/>
<protein>
    <submittedName>
        <fullName evidence="6">Flagellar basal body P-ring protein</fullName>
    </submittedName>
</protein>
<keyword evidence="4" id="KW-0975">Bacterial flagellum</keyword>
<dbReference type="Gene3D" id="1.25.10.10">
    <property type="entry name" value="Leucine-rich Repeat Variant"/>
    <property type="match status" value="1"/>
</dbReference>
<dbReference type="InterPro" id="IPR001782">
    <property type="entry name" value="Flag_FlgI"/>
</dbReference>
<dbReference type="SMART" id="SM00567">
    <property type="entry name" value="EZ_HEAT"/>
    <property type="match status" value="3"/>
</dbReference>
<organism evidence="6 7">
    <name type="scientific">Botrimarina hoheduenensis</name>
    <dbReference type="NCBI Taxonomy" id="2528000"/>
    <lineage>
        <taxon>Bacteria</taxon>
        <taxon>Pseudomonadati</taxon>
        <taxon>Planctomycetota</taxon>
        <taxon>Planctomycetia</taxon>
        <taxon>Pirellulales</taxon>
        <taxon>Lacipirellulaceae</taxon>
        <taxon>Botrimarina</taxon>
    </lineage>
</organism>
<dbReference type="AlphaFoldDB" id="A0A5C5WDM9"/>
<comment type="caution">
    <text evidence="6">The sequence shown here is derived from an EMBL/GenBank/DDBJ whole genome shotgun (WGS) entry which is preliminary data.</text>
</comment>
<dbReference type="GO" id="GO:0030288">
    <property type="term" value="C:outer membrane-bounded periplasmic space"/>
    <property type="evidence" value="ECO:0007669"/>
    <property type="project" value="InterPro"/>
</dbReference>
<evidence type="ECO:0000256" key="3">
    <source>
        <dbReference type="ARBA" id="ARBA00022729"/>
    </source>
</evidence>
<evidence type="ECO:0000256" key="1">
    <source>
        <dbReference type="ARBA" id="ARBA00002591"/>
    </source>
</evidence>